<accession>A0AAE0G6W8</accession>
<comment type="caution">
    <text evidence="1">The sequence shown here is derived from an EMBL/GenBank/DDBJ whole genome shotgun (WGS) entry which is preliminary data.</text>
</comment>
<protein>
    <recommendedName>
        <fullName evidence="3">Sialidase domain-containing protein</fullName>
    </recommendedName>
</protein>
<keyword evidence="2" id="KW-1185">Reference proteome</keyword>
<sequence>MTEHPNVSYDWIFRFQSEGASIGITYCHMINIERVDYQGTTLLVGAWQASEAGCEGAAGQHIRFSSSEDAGQTWSPSTCVMWGLHAIWSPILHFDQATGKLFLFYSESRKV</sequence>
<evidence type="ECO:0000313" key="1">
    <source>
        <dbReference type="EMBL" id="KAK3272442.1"/>
    </source>
</evidence>
<dbReference type="SUPFAM" id="SSF50939">
    <property type="entry name" value="Sialidases"/>
    <property type="match status" value="1"/>
</dbReference>
<name>A0AAE0G6W8_9CHLO</name>
<proteinExistence type="predicted"/>
<evidence type="ECO:0008006" key="3">
    <source>
        <dbReference type="Google" id="ProtNLM"/>
    </source>
</evidence>
<gene>
    <name evidence="1" type="ORF">CYMTET_19261</name>
</gene>
<dbReference type="EMBL" id="LGRX02008966">
    <property type="protein sequence ID" value="KAK3272442.1"/>
    <property type="molecule type" value="Genomic_DNA"/>
</dbReference>
<dbReference type="InterPro" id="IPR036278">
    <property type="entry name" value="Sialidase_sf"/>
</dbReference>
<dbReference type="Gene3D" id="2.120.10.10">
    <property type="match status" value="1"/>
</dbReference>
<dbReference type="AlphaFoldDB" id="A0AAE0G6W8"/>
<dbReference type="Proteomes" id="UP001190700">
    <property type="component" value="Unassembled WGS sequence"/>
</dbReference>
<reference evidence="1 2" key="1">
    <citation type="journal article" date="2015" name="Genome Biol. Evol.">
        <title>Comparative Genomics of a Bacterivorous Green Alga Reveals Evolutionary Causalities and Consequences of Phago-Mixotrophic Mode of Nutrition.</title>
        <authorList>
            <person name="Burns J.A."/>
            <person name="Paasch A."/>
            <person name="Narechania A."/>
            <person name="Kim E."/>
        </authorList>
    </citation>
    <scope>NUCLEOTIDE SEQUENCE [LARGE SCALE GENOMIC DNA]</scope>
    <source>
        <strain evidence="1 2">PLY_AMNH</strain>
    </source>
</reference>
<dbReference type="CDD" id="cd15482">
    <property type="entry name" value="Sialidase_non-viral"/>
    <property type="match status" value="1"/>
</dbReference>
<organism evidence="1 2">
    <name type="scientific">Cymbomonas tetramitiformis</name>
    <dbReference type="NCBI Taxonomy" id="36881"/>
    <lineage>
        <taxon>Eukaryota</taxon>
        <taxon>Viridiplantae</taxon>
        <taxon>Chlorophyta</taxon>
        <taxon>Pyramimonadophyceae</taxon>
        <taxon>Pyramimonadales</taxon>
        <taxon>Pyramimonadaceae</taxon>
        <taxon>Cymbomonas</taxon>
    </lineage>
</organism>
<evidence type="ECO:0000313" key="2">
    <source>
        <dbReference type="Proteomes" id="UP001190700"/>
    </source>
</evidence>